<evidence type="ECO:0000259" key="1">
    <source>
        <dbReference type="PROSITE" id="PS51112"/>
    </source>
</evidence>
<dbReference type="EMBL" id="CP071382">
    <property type="protein sequence ID" value="QSV44513.1"/>
    <property type="molecule type" value="Genomic_DNA"/>
</dbReference>
<accession>A0ABX7Q095</accession>
<evidence type="ECO:0000313" key="2">
    <source>
        <dbReference type="EMBL" id="QSV44513.1"/>
    </source>
</evidence>
<proteinExistence type="predicted"/>
<gene>
    <name evidence="2" type="primary">amrA</name>
    <name evidence="2" type="ORF">JZM60_10050</name>
</gene>
<name>A0ABX7Q095_9BACT</name>
<dbReference type="InterPro" id="IPR027623">
    <property type="entry name" value="AmmeMemoSam_A"/>
</dbReference>
<keyword evidence="3" id="KW-1185">Reference proteome</keyword>
<feature type="domain" description="AMMECR1" evidence="1">
    <location>
        <begin position="8"/>
        <end position="180"/>
    </location>
</feature>
<reference evidence="2 3" key="1">
    <citation type="submission" date="2021-03" db="EMBL/GenBank/DDBJ databases">
        <title>Geobacter metallireducens gen. nov. sp. nov., a microorganism capable of coupling the complete oxidation of organic compounds to the reduction of iron and other metals.</title>
        <authorList>
            <person name="Li Y."/>
        </authorList>
    </citation>
    <scope>NUCLEOTIDE SEQUENCE [LARGE SCALE GENOMIC DNA]</scope>
    <source>
        <strain evidence="2 3">Jerry-YX</strain>
    </source>
</reference>
<dbReference type="InterPro" id="IPR002733">
    <property type="entry name" value="AMMECR1_domain"/>
</dbReference>
<evidence type="ECO:0000313" key="3">
    <source>
        <dbReference type="Proteomes" id="UP000663651"/>
    </source>
</evidence>
<dbReference type="RefSeq" id="WP_207162217.1">
    <property type="nucleotide sequence ID" value="NZ_CP071382.1"/>
</dbReference>
<protein>
    <submittedName>
        <fullName evidence="2">AmmeMemoRadiSam system protein A</fullName>
    </submittedName>
</protein>
<dbReference type="InterPro" id="IPR027485">
    <property type="entry name" value="AMMECR1_N"/>
</dbReference>
<dbReference type="Gene3D" id="3.30.700.20">
    <property type="entry name" value="Hypothetical protein ph0010, domain 1"/>
    <property type="match status" value="1"/>
</dbReference>
<dbReference type="PROSITE" id="PS51112">
    <property type="entry name" value="AMMECR1"/>
    <property type="match status" value="1"/>
</dbReference>
<dbReference type="NCBIfam" id="TIGR04335">
    <property type="entry name" value="AmmeMemoSam_A"/>
    <property type="match status" value="1"/>
</dbReference>
<dbReference type="Pfam" id="PF01871">
    <property type="entry name" value="AMMECR1"/>
    <property type="match status" value="1"/>
</dbReference>
<sequence length="180" mass="19928">MTQKLTRTEQKMLLSLAREAITGYVNGGEIPDSEVYAPALQCRCGCFVTIRKEGVLRGCIGSFVSDKPLYELVRMMAIAAATNDPRFYPMRPADLDDFSIEISVLSPLEKIASPDHIKVGTHGIYIIKNSCHGVLLPQVAVEYGWDRNTFLSQTCLKAGLKPDDWEEGADIMIFSAQIVN</sequence>
<organism evidence="2 3">
    <name type="scientific">Geobacter benzoatilyticus</name>
    <dbReference type="NCBI Taxonomy" id="2815309"/>
    <lineage>
        <taxon>Bacteria</taxon>
        <taxon>Pseudomonadati</taxon>
        <taxon>Thermodesulfobacteriota</taxon>
        <taxon>Desulfuromonadia</taxon>
        <taxon>Geobacterales</taxon>
        <taxon>Geobacteraceae</taxon>
        <taxon>Geobacter</taxon>
    </lineage>
</organism>
<dbReference type="Proteomes" id="UP000663651">
    <property type="component" value="Chromosome"/>
</dbReference>
<dbReference type="Gene3D" id="3.30.1490.150">
    <property type="entry name" value="Hypothetical protein ph0010, domain 2"/>
    <property type="match status" value="1"/>
</dbReference>
<dbReference type="PANTHER" id="PTHR13016">
    <property type="entry name" value="AMMECR1 HOMOLOG"/>
    <property type="match status" value="1"/>
</dbReference>
<dbReference type="InterPro" id="IPR023473">
    <property type="entry name" value="AMMECR1"/>
</dbReference>
<dbReference type="SUPFAM" id="SSF143447">
    <property type="entry name" value="AMMECR1-like"/>
    <property type="match status" value="1"/>
</dbReference>
<dbReference type="NCBIfam" id="TIGR00296">
    <property type="entry name" value="TIGR00296 family protein"/>
    <property type="match status" value="1"/>
</dbReference>
<dbReference type="PANTHER" id="PTHR13016:SF0">
    <property type="entry name" value="AMME SYNDROME CANDIDATE GENE 1 PROTEIN"/>
    <property type="match status" value="1"/>
</dbReference>
<dbReference type="InterPro" id="IPR036071">
    <property type="entry name" value="AMMECR1_dom_sf"/>
</dbReference>